<dbReference type="AlphaFoldDB" id="A0A831W854"/>
<comment type="subunit">
    <text evidence="7">Part of a complex composed of FtsB, FtsL and FtsQ.</text>
</comment>
<dbReference type="Pfam" id="PF04977">
    <property type="entry name" value="DivIC"/>
    <property type="match status" value="1"/>
</dbReference>
<dbReference type="NCBIfam" id="NF002058">
    <property type="entry name" value="PRK00888.1"/>
    <property type="match status" value="1"/>
</dbReference>
<dbReference type="PANTHER" id="PTHR37485:SF1">
    <property type="entry name" value="CELL DIVISION PROTEIN FTSB"/>
    <property type="match status" value="1"/>
</dbReference>
<dbReference type="GO" id="GO:0032153">
    <property type="term" value="C:cell division site"/>
    <property type="evidence" value="ECO:0007669"/>
    <property type="project" value="UniProtKB-UniRule"/>
</dbReference>
<proteinExistence type="inferred from homology"/>
<comment type="similarity">
    <text evidence="7">Belongs to the FtsB family.</text>
</comment>
<comment type="subcellular location">
    <subcellularLocation>
        <location evidence="7">Cell inner membrane</location>
        <topology evidence="7">Single-pass type II membrane protein</topology>
    </subcellularLocation>
    <text evidence="7">Localizes to the division septum.</text>
</comment>
<gene>
    <name evidence="7 8" type="primary">ftsB</name>
    <name evidence="8" type="ORF">ENJ12_06435</name>
</gene>
<evidence type="ECO:0000256" key="4">
    <source>
        <dbReference type="ARBA" id="ARBA00022989"/>
    </source>
</evidence>
<keyword evidence="1 7" id="KW-1003">Cell membrane</keyword>
<evidence type="ECO:0000256" key="7">
    <source>
        <dbReference type="HAMAP-Rule" id="MF_00599"/>
    </source>
</evidence>
<protein>
    <recommendedName>
        <fullName evidence="7">Cell division protein FtsB</fullName>
    </recommendedName>
</protein>
<dbReference type="GO" id="GO:0030428">
    <property type="term" value="C:cell septum"/>
    <property type="evidence" value="ECO:0007669"/>
    <property type="project" value="TreeGrafter"/>
</dbReference>
<dbReference type="PANTHER" id="PTHR37485">
    <property type="entry name" value="CELL DIVISION PROTEIN FTSB"/>
    <property type="match status" value="1"/>
</dbReference>
<organism evidence="8">
    <name type="scientific">Thiolapillus brandeum</name>
    <dbReference type="NCBI Taxonomy" id="1076588"/>
    <lineage>
        <taxon>Bacteria</taxon>
        <taxon>Pseudomonadati</taxon>
        <taxon>Pseudomonadota</taxon>
        <taxon>Gammaproteobacteria</taxon>
        <taxon>Chromatiales</taxon>
        <taxon>Sedimenticolaceae</taxon>
        <taxon>Thiolapillus</taxon>
    </lineage>
</organism>
<sequence length="100" mass="11791">MPWYFRLLFVILLAMFVVLQYRLWVGQGSMAEVYRLQQQIDRQKQQLAEMKERNVRLRAEVQSLKTGLEAVEARARTDLGMIKEGETFFQVIEPETATRP</sequence>
<evidence type="ECO:0000256" key="6">
    <source>
        <dbReference type="ARBA" id="ARBA00023306"/>
    </source>
</evidence>
<keyword evidence="5 7" id="KW-0472">Membrane</keyword>
<comment type="caution">
    <text evidence="8">The sequence shown here is derived from an EMBL/GenBank/DDBJ whole genome shotgun (WGS) entry which is preliminary data.</text>
</comment>
<name>A0A831W854_9GAMM</name>
<keyword evidence="3 7" id="KW-0812">Transmembrane</keyword>
<keyword evidence="7" id="KW-0175">Coiled coil</keyword>
<evidence type="ECO:0000256" key="3">
    <source>
        <dbReference type="ARBA" id="ARBA00022692"/>
    </source>
</evidence>
<reference evidence="8" key="1">
    <citation type="journal article" date="2020" name="mSystems">
        <title>Genome- and Community-Level Interaction Insights into Carbon Utilization and Element Cycling Functions of Hydrothermarchaeota in Hydrothermal Sediment.</title>
        <authorList>
            <person name="Zhou Z."/>
            <person name="Liu Y."/>
            <person name="Xu W."/>
            <person name="Pan J."/>
            <person name="Luo Z.H."/>
            <person name="Li M."/>
        </authorList>
    </citation>
    <scope>NUCLEOTIDE SEQUENCE [LARGE SCALE GENOMIC DNA]</scope>
    <source>
        <strain evidence="8">HyVt-458</strain>
    </source>
</reference>
<feature type="topological domain" description="Periplasmic" evidence="7">
    <location>
        <begin position="26"/>
        <end position="100"/>
    </location>
</feature>
<evidence type="ECO:0000256" key="1">
    <source>
        <dbReference type="ARBA" id="ARBA00022475"/>
    </source>
</evidence>
<dbReference type="InterPro" id="IPR007060">
    <property type="entry name" value="FtsL/DivIC"/>
</dbReference>
<comment type="function">
    <text evidence="7">Essential cell division protein. May link together the upstream cell division proteins, which are predominantly cytoplasmic, with the downstream cell division proteins, which are predominantly periplasmic.</text>
</comment>
<dbReference type="Proteomes" id="UP000886339">
    <property type="component" value="Unassembled WGS sequence"/>
</dbReference>
<evidence type="ECO:0000256" key="5">
    <source>
        <dbReference type="ARBA" id="ARBA00023136"/>
    </source>
</evidence>
<accession>A0A831W854</accession>
<keyword evidence="6 7" id="KW-0131">Cell cycle</keyword>
<dbReference type="GO" id="GO:0005886">
    <property type="term" value="C:plasma membrane"/>
    <property type="evidence" value="ECO:0007669"/>
    <property type="project" value="UniProtKB-SubCell"/>
</dbReference>
<feature type="topological domain" description="Cytoplasmic" evidence="7">
    <location>
        <begin position="1"/>
        <end position="7"/>
    </location>
</feature>
<dbReference type="GO" id="GO:0043093">
    <property type="term" value="P:FtsZ-dependent cytokinesis"/>
    <property type="evidence" value="ECO:0007669"/>
    <property type="project" value="UniProtKB-UniRule"/>
</dbReference>
<dbReference type="EMBL" id="DRLF01000226">
    <property type="protein sequence ID" value="HEC06468.1"/>
    <property type="molecule type" value="Genomic_DNA"/>
</dbReference>
<keyword evidence="7" id="KW-0997">Cell inner membrane</keyword>
<keyword evidence="4 7" id="KW-1133">Transmembrane helix</keyword>
<evidence type="ECO:0000313" key="8">
    <source>
        <dbReference type="EMBL" id="HEC06468.1"/>
    </source>
</evidence>
<feature type="coiled-coil region" evidence="7">
    <location>
        <begin position="33"/>
        <end position="74"/>
    </location>
</feature>
<evidence type="ECO:0000256" key="2">
    <source>
        <dbReference type="ARBA" id="ARBA00022618"/>
    </source>
</evidence>
<keyword evidence="2 7" id="KW-0132">Cell division</keyword>
<dbReference type="HAMAP" id="MF_00599">
    <property type="entry name" value="FtsB"/>
    <property type="match status" value="1"/>
</dbReference>
<dbReference type="InterPro" id="IPR023081">
    <property type="entry name" value="Cell_div_FtsB"/>
</dbReference>